<organism evidence="2">
    <name type="scientific">Hafnia alvei</name>
    <dbReference type="NCBI Taxonomy" id="569"/>
    <lineage>
        <taxon>Bacteria</taxon>
        <taxon>Pseudomonadati</taxon>
        <taxon>Pseudomonadota</taxon>
        <taxon>Gammaproteobacteria</taxon>
        <taxon>Enterobacterales</taxon>
        <taxon>Hafniaceae</taxon>
        <taxon>Hafnia</taxon>
    </lineage>
</organism>
<dbReference type="InterPro" id="IPR002654">
    <property type="entry name" value="Glyco_trans_25"/>
</dbReference>
<proteinExistence type="predicted"/>
<evidence type="ECO:0000313" key="2">
    <source>
        <dbReference type="EMBL" id="ANF29939.1"/>
    </source>
</evidence>
<reference evidence="2" key="1">
    <citation type="journal article" date="2016" name="PLoS ONE">
        <title>Genetic Diversity of O-Antigens in Hafnia alvei and the Development of a Suspension Array for Serotype Detection.</title>
        <authorList>
            <person name="Duan Z."/>
            <person name="Niedziela T."/>
            <person name="Lugowski C."/>
            <person name="Cao B."/>
            <person name="Wang T."/>
            <person name="Xu L."/>
            <person name="Yang B."/>
            <person name="Liu B."/>
            <person name="Wang L."/>
        </authorList>
    </citation>
    <scope>NUCLEOTIDE SEQUENCE</scope>
    <source>
        <strain evidence="2">PCM1194</strain>
    </source>
</reference>
<accession>A0A172WZZ5</accession>
<dbReference type="CDD" id="cd06532">
    <property type="entry name" value="Glyco_transf_25"/>
    <property type="match status" value="1"/>
</dbReference>
<dbReference type="Gene3D" id="3.90.550.10">
    <property type="entry name" value="Spore Coat Polysaccharide Biosynthesis Protein SpsA, Chain A"/>
    <property type="match status" value="1"/>
</dbReference>
<dbReference type="Pfam" id="PF01755">
    <property type="entry name" value="Glyco_transf_25"/>
    <property type="match status" value="1"/>
</dbReference>
<feature type="domain" description="Glycosyl transferase family 25" evidence="1">
    <location>
        <begin position="6"/>
        <end position="188"/>
    </location>
</feature>
<dbReference type="GO" id="GO:0016740">
    <property type="term" value="F:transferase activity"/>
    <property type="evidence" value="ECO:0007669"/>
    <property type="project" value="UniProtKB-KW"/>
</dbReference>
<dbReference type="EMBL" id="KX117081">
    <property type="protein sequence ID" value="ANF29939.1"/>
    <property type="molecule type" value="Genomic_DNA"/>
</dbReference>
<protein>
    <submittedName>
        <fullName evidence="2">Glycosyltransferase family 25</fullName>
    </submittedName>
</protein>
<keyword evidence="2" id="KW-0808">Transferase</keyword>
<dbReference type="InterPro" id="IPR029044">
    <property type="entry name" value="Nucleotide-diphossugar_trans"/>
</dbReference>
<evidence type="ECO:0000259" key="1">
    <source>
        <dbReference type="Pfam" id="PF01755"/>
    </source>
</evidence>
<sequence length="260" mass="30026">MDRVKIKVLSLKSAISRREKFVDNFSKYSSKNFAFFDGVYGKNLTPETLNSIYSSDKAKLKIGRELTLGEIGATYSHYLIYQEAINEDLDYCIVLEDDSFISPHFDVVINSILETVTANDDAVIFIQEHSLNENVILSNKKKALVSDYFLQRMLGSSQYFVGSYGYIITRKSMRKLLASYMPIYCVCDHWYHIKKQSKISNFYCLNPSVVKTNPEDIREVDSFINKERKKVLVKKNIGFIAKSKIIVKSKVLKILDKDWE</sequence>
<name>A0A172WZZ5_HAFAL</name>
<dbReference type="AlphaFoldDB" id="A0A172WZZ5"/>